<evidence type="ECO:0000256" key="3">
    <source>
        <dbReference type="ARBA" id="ARBA00022691"/>
    </source>
</evidence>
<dbReference type="InterPro" id="IPR016673">
    <property type="entry name" value="HHMT-like"/>
</dbReference>
<accession>Q11A74</accession>
<evidence type="ECO:0000259" key="4">
    <source>
        <dbReference type="Pfam" id="PF13847"/>
    </source>
</evidence>
<dbReference type="AlphaFoldDB" id="Q11A74"/>
<dbReference type="HOGENOM" id="CLU_930465_0_0_3"/>
<dbReference type="STRING" id="203124.Tery_0096"/>
<organism evidence="5">
    <name type="scientific">Trichodesmium erythraeum (strain IMS101)</name>
    <dbReference type="NCBI Taxonomy" id="203124"/>
    <lineage>
        <taxon>Bacteria</taxon>
        <taxon>Bacillati</taxon>
        <taxon>Cyanobacteriota</taxon>
        <taxon>Cyanophyceae</taxon>
        <taxon>Oscillatoriophycideae</taxon>
        <taxon>Oscillatoriales</taxon>
        <taxon>Microcoleaceae</taxon>
        <taxon>Trichodesmium</taxon>
    </lineage>
</organism>
<keyword evidence="1 5" id="KW-0489">Methyltransferase</keyword>
<dbReference type="EMBL" id="CP000393">
    <property type="protein sequence ID" value="ABG49600.1"/>
    <property type="molecule type" value="Genomic_DNA"/>
</dbReference>
<sequence>MMMDSLEKSAIANLLSDEKLKLVKLDEQEYMEGQIAFRSQQNEQEMMLEATFQTIKKYKSSQENYSILSIGCGSGLFEKPFLTELLELNKSVHFVGVDSNKLGCIKIKEWCQELSKFKVDKFRYQIHPVEFEKFESSPTFDIILLIHSFYYFSEIESSFQKIYELLGEEGIVIIAIAVKTELKEPSYYVNQRLDQKQTVWSHDLYQFFSEHHISFHKEVINSSVNIAQCFQKDSQLGRHLLDFIVSAKTRYFSPSQLKVLLDYLSSNSKELEDGKIMIPSSVSLYYFQKKKEEEVKKGT</sequence>
<dbReference type="CDD" id="cd02440">
    <property type="entry name" value="AdoMet_MTases"/>
    <property type="match status" value="1"/>
</dbReference>
<proteinExistence type="predicted"/>
<dbReference type="PIRSF" id="PIRSF016616">
    <property type="entry name" value="HHMT"/>
    <property type="match status" value="1"/>
</dbReference>
<dbReference type="InterPro" id="IPR025714">
    <property type="entry name" value="Methyltranfer_dom"/>
</dbReference>
<dbReference type="InterPro" id="IPR029063">
    <property type="entry name" value="SAM-dependent_MTases_sf"/>
</dbReference>
<dbReference type="OrthoDB" id="517311at2"/>
<name>Q11A74_TRIEI</name>
<dbReference type="Pfam" id="PF13847">
    <property type="entry name" value="Methyltransf_31"/>
    <property type="match status" value="1"/>
</dbReference>
<feature type="domain" description="Methyltransferase" evidence="4">
    <location>
        <begin position="63"/>
        <end position="206"/>
    </location>
</feature>
<evidence type="ECO:0000313" key="5">
    <source>
        <dbReference type="EMBL" id="ABG49600.1"/>
    </source>
</evidence>
<dbReference type="GO" id="GO:0032259">
    <property type="term" value="P:methylation"/>
    <property type="evidence" value="ECO:0007669"/>
    <property type="project" value="UniProtKB-KW"/>
</dbReference>
<keyword evidence="3" id="KW-0949">S-adenosyl-L-methionine</keyword>
<dbReference type="KEGG" id="ter:Tery_0096"/>
<dbReference type="PANTHER" id="PTHR43861">
    <property type="entry name" value="TRANS-ACONITATE 2-METHYLTRANSFERASE-RELATED"/>
    <property type="match status" value="1"/>
</dbReference>
<evidence type="ECO:0000256" key="1">
    <source>
        <dbReference type="ARBA" id="ARBA00022603"/>
    </source>
</evidence>
<dbReference type="GO" id="GO:0008170">
    <property type="term" value="F:N-methyltransferase activity"/>
    <property type="evidence" value="ECO:0007669"/>
    <property type="project" value="InterPro"/>
</dbReference>
<dbReference type="Gene3D" id="3.40.50.150">
    <property type="entry name" value="Vaccinia Virus protein VP39"/>
    <property type="match status" value="1"/>
</dbReference>
<evidence type="ECO:0000256" key="2">
    <source>
        <dbReference type="ARBA" id="ARBA00022679"/>
    </source>
</evidence>
<dbReference type="eggNOG" id="COG0500">
    <property type="taxonomic scope" value="Bacteria"/>
</dbReference>
<gene>
    <name evidence="5" type="ordered locus">Tery_0096</name>
</gene>
<keyword evidence="2 5" id="KW-0808">Transferase</keyword>
<reference evidence="5" key="1">
    <citation type="submission" date="2006-06" db="EMBL/GenBank/DDBJ databases">
        <title>Complete sequence of Trichodesmium erythraeum IMS101.</title>
        <authorList>
            <consortium name="US DOE Joint Genome Institute"/>
            <person name="Copeland A."/>
            <person name="Lucas S."/>
            <person name="Lapidus A."/>
            <person name="Barry K."/>
            <person name="Detter J.C."/>
            <person name="Glavina del Rio T."/>
            <person name="Hammon N."/>
            <person name="Israni S."/>
            <person name="Dalin E."/>
            <person name="Tice H."/>
            <person name="Pitluck S."/>
            <person name="Kiss H."/>
            <person name="Munk A.C."/>
            <person name="Brettin T."/>
            <person name="Bruce D."/>
            <person name="Han C."/>
            <person name="Tapia R."/>
            <person name="Gilna P."/>
            <person name="Schmutz J."/>
            <person name="Larimer F."/>
            <person name="Land M."/>
            <person name="Hauser L."/>
            <person name="Kyrpides N."/>
            <person name="Kim E."/>
            <person name="Richardson P."/>
        </authorList>
    </citation>
    <scope>NUCLEOTIDE SEQUENCE [LARGE SCALE GENOMIC DNA]</scope>
    <source>
        <strain evidence="5">IMS101</strain>
    </source>
</reference>
<dbReference type="SUPFAM" id="SSF53335">
    <property type="entry name" value="S-adenosyl-L-methionine-dependent methyltransferases"/>
    <property type="match status" value="1"/>
</dbReference>
<protein>
    <submittedName>
        <fullName evidence="5">Methyltransferase type 12</fullName>
    </submittedName>
</protein>